<sequence>MHARINQVQLTRLICGVNRKLEQAMEAHLRPVGLSIEQYRILEALDEHDGMSMGELAARVFVDSPTLTKIIDKMVASSDVYRAPDAKDRRKVLIFRSNKGKEIFLTLQGLSTKAQQDVMNILGHKEAADLSNLLSEVFQKLDQ</sequence>
<dbReference type="GO" id="GO:0003677">
    <property type="term" value="F:DNA binding"/>
    <property type="evidence" value="ECO:0007669"/>
    <property type="project" value="UniProtKB-KW"/>
</dbReference>
<evidence type="ECO:0000256" key="2">
    <source>
        <dbReference type="ARBA" id="ARBA00023125"/>
    </source>
</evidence>
<dbReference type="GO" id="GO:0003700">
    <property type="term" value="F:DNA-binding transcription factor activity"/>
    <property type="evidence" value="ECO:0007669"/>
    <property type="project" value="InterPro"/>
</dbReference>
<feature type="domain" description="HTH marR-type" evidence="4">
    <location>
        <begin position="7"/>
        <end position="139"/>
    </location>
</feature>
<comment type="caution">
    <text evidence="5">The sequence shown here is derived from an EMBL/GenBank/DDBJ whole genome shotgun (WGS) entry which is preliminary data.</text>
</comment>
<keyword evidence="3" id="KW-0804">Transcription</keyword>
<name>A0AA87Q4C7_RHIRH</name>
<evidence type="ECO:0000259" key="4">
    <source>
        <dbReference type="PROSITE" id="PS50995"/>
    </source>
</evidence>
<organism evidence="5 6">
    <name type="scientific">Rhizobium rhizogenes NBRC 13257</name>
    <dbReference type="NCBI Taxonomy" id="1220581"/>
    <lineage>
        <taxon>Bacteria</taxon>
        <taxon>Pseudomonadati</taxon>
        <taxon>Pseudomonadota</taxon>
        <taxon>Alphaproteobacteria</taxon>
        <taxon>Hyphomicrobiales</taxon>
        <taxon>Rhizobiaceae</taxon>
        <taxon>Rhizobium/Agrobacterium group</taxon>
        <taxon>Rhizobium</taxon>
    </lineage>
</organism>
<protein>
    <submittedName>
        <fullName evidence="5">MarR family transcriptional regulator</fullName>
    </submittedName>
</protein>
<dbReference type="SUPFAM" id="SSF46785">
    <property type="entry name" value="Winged helix' DNA-binding domain"/>
    <property type="match status" value="1"/>
</dbReference>
<dbReference type="SMART" id="SM00347">
    <property type="entry name" value="HTH_MARR"/>
    <property type="match status" value="1"/>
</dbReference>
<evidence type="ECO:0000313" key="6">
    <source>
        <dbReference type="Proteomes" id="UP000026941"/>
    </source>
</evidence>
<accession>A0AA87Q4C7</accession>
<dbReference type="InterPro" id="IPR000835">
    <property type="entry name" value="HTH_MarR-typ"/>
</dbReference>
<dbReference type="PRINTS" id="PR00598">
    <property type="entry name" value="HTHMARR"/>
</dbReference>
<dbReference type="PANTHER" id="PTHR42756">
    <property type="entry name" value="TRANSCRIPTIONAL REGULATOR, MARR"/>
    <property type="match status" value="1"/>
</dbReference>
<proteinExistence type="predicted"/>
<dbReference type="PANTHER" id="PTHR42756:SF1">
    <property type="entry name" value="TRANSCRIPTIONAL REPRESSOR OF EMRAB OPERON"/>
    <property type="match status" value="1"/>
</dbReference>
<dbReference type="Gene3D" id="1.10.10.10">
    <property type="entry name" value="Winged helix-like DNA-binding domain superfamily/Winged helix DNA-binding domain"/>
    <property type="match status" value="1"/>
</dbReference>
<dbReference type="InterPro" id="IPR036388">
    <property type="entry name" value="WH-like_DNA-bd_sf"/>
</dbReference>
<dbReference type="PROSITE" id="PS50995">
    <property type="entry name" value="HTH_MARR_2"/>
    <property type="match status" value="1"/>
</dbReference>
<dbReference type="Proteomes" id="UP000026941">
    <property type="component" value="Unassembled WGS sequence"/>
</dbReference>
<evidence type="ECO:0000256" key="3">
    <source>
        <dbReference type="ARBA" id="ARBA00023163"/>
    </source>
</evidence>
<dbReference type="Pfam" id="PF01047">
    <property type="entry name" value="MarR"/>
    <property type="match status" value="1"/>
</dbReference>
<dbReference type="InterPro" id="IPR036390">
    <property type="entry name" value="WH_DNA-bd_sf"/>
</dbReference>
<evidence type="ECO:0000256" key="1">
    <source>
        <dbReference type="ARBA" id="ARBA00023015"/>
    </source>
</evidence>
<reference evidence="5 6" key="1">
    <citation type="submission" date="2014-05" db="EMBL/GenBank/DDBJ databases">
        <title>Whole genome shotgun sequence of Rhizobium rhizogenes NBRC 13257.</title>
        <authorList>
            <person name="Katano-Makiyama Y."/>
            <person name="Hosoyama A."/>
            <person name="Hashimoto M."/>
            <person name="Hosoyama Y."/>
            <person name="Noguchi M."/>
            <person name="Tsuchikane K."/>
            <person name="Kimura A."/>
            <person name="Ohji S."/>
            <person name="Ichikawa N."/>
            <person name="Yamazoe A."/>
            <person name="Fujita N."/>
        </authorList>
    </citation>
    <scope>NUCLEOTIDE SEQUENCE [LARGE SCALE GENOMIC DNA]</scope>
    <source>
        <strain evidence="5 6">NBRC 13257</strain>
    </source>
</reference>
<keyword evidence="1" id="KW-0805">Transcription regulation</keyword>
<keyword evidence="2" id="KW-0238">DNA-binding</keyword>
<dbReference type="AlphaFoldDB" id="A0AA87Q4C7"/>
<gene>
    <name evidence="5" type="ORF">RRH01S_06_03580</name>
</gene>
<evidence type="ECO:0000313" key="5">
    <source>
        <dbReference type="EMBL" id="GAJ93737.1"/>
    </source>
</evidence>
<dbReference type="EMBL" id="BAYX01000006">
    <property type="protein sequence ID" value="GAJ93737.1"/>
    <property type="molecule type" value="Genomic_DNA"/>
</dbReference>